<protein>
    <recommendedName>
        <fullName evidence="4">General secretion pathway protein M</fullName>
    </recommendedName>
</protein>
<evidence type="ECO:0008006" key="4">
    <source>
        <dbReference type="Google" id="ProtNLM"/>
    </source>
</evidence>
<dbReference type="RefSeq" id="WP_298218493.1">
    <property type="nucleotide sequence ID" value="NZ_AP028947.1"/>
</dbReference>
<gene>
    <name evidence="2" type="ORF">RGQ30_01670</name>
</gene>
<reference evidence="2 3" key="1">
    <citation type="submission" date="2023-10" db="EMBL/GenBank/DDBJ databases">
        <title>Complete Genome Sequence of Limnobacter thiooxidans CS-K2T, Isolated from freshwater lake sediments in Bavaria, Germany.</title>
        <authorList>
            <person name="Naruki M."/>
            <person name="Watanabe A."/>
            <person name="Warashina T."/>
            <person name="Morita T."/>
            <person name="Arakawa K."/>
        </authorList>
    </citation>
    <scope>NUCLEOTIDE SEQUENCE [LARGE SCALE GENOMIC DNA]</scope>
    <source>
        <strain evidence="2 3">CS-K2</strain>
    </source>
</reference>
<keyword evidence="1" id="KW-1133">Transmembrane helix</keyword>
<evidence type="ECO:0000313" key="3">
    <source>
        <dbReference type="Proteomes" id="UP001329151"/>
    </source>
</evidence>
<evidence type="ECO:0000313" key="2">
    <source>
        <dbReference type="EMBL" id="BET24666.1"/>
    </source>
</evidence>
<dbReference type="AlphaFoldDB" id="A0AA86JD75"/>
<name>A0AA86JD75_9BURK</name>
<sequence>MKHTELLTQIQTRLDQLNTRERKLVTWGGTVALALIGWFVLLEPAIVTIQQAPANQAALVDKAGQVMRAAQDLEALRGARSRVVVPESDLQVRLQQLLEEQGIAEQTNLVRTEEGDIRIEFKQVSASGFLAWLSRAEAISSLQLHLAEVEKVEAGVLSGYVNLLPGTSGNMGKSSP</sequence>
<keyword evidence="1" id="KW-0472">Membrane</keyword>
<keyword evidence="3" id="KW-1185">Reference proteome</keyword>
<dbReference type="GO" id="GO:0015627">
    <property type="term" value="C:type II protein secretion system complex"/>
    <property type="evidence" value="ECO:0007669"/>
    <property type="project" value="InterPro"/>
</dbReference>
<dbReference type="InterPro" id="IPR007690">
    <property type="entry name" value="T2SS_GspM"/>
</dbReference>
<evidence type="ECO:0000256" key="1">
    <source>
        <dbReference type="SAM" id="Phobius"/>
    </source>
</evidence>
<keyword evidence="1" id="KW-0812">Transmembrane</keyword>
<accession>A0AA86JD75</accession>
<dbReference type="KEGG" id="lto:RGQ30_01670"/>
<dbReference type="GO" id="GO:0015628">
    <property type="term" value="P:protein secretion by the type II secretion system"/>
    <property type="evidence" value="ECO:0007669"/>
    <property type="project" value="InterPro"/>
</dbReference>
<feature type="transmembrane region" description="Helical" evidence="1">
    <location>
        <begin position="24"/>
        <end position="42"/>
    </location>
</feature>
<dbReference type="EMBL" id="AP028947">
    <property type="protein sequence ID" value="BET24666.1"/>
    <property type="molecule type" value="Genomic_DNA"/>
</dbReference>
<organism evidence="2 3">
    <name type="scientific">Limnobacter thiooxidans</name>
    <dbReference type="NCBI Taxonomy" id="131080"/>
    <lineage>
        <taxon>Bacteria</taxon>
        <taxon>Pseudomonadati</taxon>
        <taxon>Pseudomonadota</taxon>
        <taxon>Betaproteobacteria</taxon>
        <taxon>Burkholderiales</taxon>
        <taxon>Burkholderiaceae</taxon>
        <taxon>Limnobacter</taxon>
    </lineage>
</organism>
<dbReference type="Pfam" id="PF04612">
    <property type="entry name" value="T2SSM"/>
    <property type="match status" value="1"/>
</dbReference>
<dbReference type="Proteomes" id="UP001329151">
    <property type="component" value="Chromosome"/>
</dbReference>
<proteinExistence type="predicted"/>